<sequence>MALRSATSATTDNGALTTPSDGDGQLLRYPGTRKEAPRHSLRQSQFGEEQVVRLMLQELRDRGFADSYRLLQNESGYTLEDEPVARFRNNILAGKWAEVENNLLSIGIDSHEQVTAARFIVKRQRFLEQLEARQLKQALLILQNELSNLTDDVTQLHRLSSLLMCPTSADLRTAAEWDGSEGRSRLLVLEALQKYISPGKMVPVRRMETLFSQAVSKQCSSCDQHVRAIDANNLYADHVCPLPLFPKDLRIVLKGHKDEVWYVTFSPDGRYLGSASCDKSCILWSTEDYSIARRLEGHDYEVACLAWSPDSKQIVSASSDRTLRLWDVETGKSLRVFSGHDETVTACKWLGDTGKILSGGMDRKVIIWNTDGEVVKQVTTPRVHDLTISSDCTLLLVADDKDSIHVYDLTTLTFLYTLEESTIIMSLALSSDARYCLTVLKTGGMNMWDLSSRTRVREFKGHVQGKYVIRCAFAGIDDRLVVLGSEDGSLFVWSRDTGRRVAHLEGHASTVNACTWSNNLAVLASASDDNSICIWPAYHGAPGHVDKAKITTSPLPSTTSLIANVMGADHDSEPEQEQDDDEEDDDRSMTSEA</sequence>
<accession>A0ACC1MA50</accession>
<dbReference type="Proteomes" id="UP001139981">
    <property type="component" value="Unassembled WGS sequence"/>
</dbReference>
<evidence type="ECO:0000313" key="1">
    <source>
        <dbReference type="EMBL" id="KAJ2900466.1"/>
    </source>
</evidence>
<protein>
    <submittedName>
        <fullName evidence="1">Uncharacterized protein</fullName>
    </submittedName>
</protein>
<name>A0ACC1MA50_9FUNG</name>
<organism evidence="1 2">
    <name type="scientific">Coemansia aciculifera</name>
    <dbReference type="NCBI Taxonomy" id="417176"/>
    <lineage>
        <taxon>Eukaryota</taxon>
        <taxon>Fungi</taxon>
        <taxon>Fungi incertae sedis</taxon>
        <taxon>Zoopagomycota</taxon>
        <taxon>Kickxellomycotina</taxon>
        <taxon>Kickxellomycetes</taxon>
        <taxon>Kickxellales</taxon>
        <taxon>Kickxellaceae</taxon>
        <taxon>Coemansia</taxon>
    </lineage>
</organism>
<keyword evidence="2" id="KW-1185">Reference proteome</keyword>
<dbReference type="EMBL" id="JANBVB010000005">
    <property type="protein sequence ID" value="KAJ2900466.1"/>
    <property type="molecule type" value="Genomic_DNA"/>
</dbReference>
<comment type="caution">
    <text evidence="1">The sequence shown here is derived from an EMBL/GenBank/DDBJ whole genome shotgun (WGS) entry which is preliminary data.</text>
</comment>
<proteinExistence type="predicted"/>
<reference evidence="1" key="1">
    <citation type="submission" date="2022-07" db="EMBL/GenBank/DDBJ databases">
        <title>Phylogenomic reconstructions and comparative analyses of Kickxellomycotina fungi.</title>
        <authorList>
            <person name="Reynolds N.K."/>
            <person name="Stajich J.E."/>
            <person name="Barry K."/>
            <person name="Grigoriev I.V."/>
            <person name="Crous P."/>
            <person name="Smith M.E."/>
        </authorList>
    </citation>
    <scope>NUCLEOTIDE SEQUENCE</scope>
    <source>
        <strain evidence="1">CBS 190363</strain>
    </source>
</reference>
<evidence type="ECO:0000313" key="2">
    <source>
        <dbReference type="Proteomes" id="UP001139981"/>
    </source>
</evidence>
<gene>
    <name evidence="1" type="ORF">IWW38_000519</name>
</gene>